<dbReference type="OrthoDB" id="3796212at2759"/>
<protein>
    <submittedName>
        <fullName evidence="1">Uncharacterized protein</fullName>
    </submittedName>
</protein>
<evidence type="ECO:0000313" key="1">
    <source>
        <dbReference type="EMBL" id="KAF1924871.1"/>
    </source>
</evidence>
<sequence>MADTVVYKTHKPVTGNLFLKKGIEVYLASPSLESPNLTEPDSSALSPKPVGLDKRYRAIQSTPSMLALGSEPEHRALSRAADSHNVMEHELTGDIKVALGSKEKAHGIPAKETAMRLMVRRKEQANNGPDHFLGLLNLVRKK</sequence>
<gene>
    <name evidence="1" type="ORF">M421DRAFT_424293</name>
</gene>
<accession>A0A6A5R9I1</accession>
<dbReference type="RefSeq" id="XP_033445123.1">
    <property type="nucleotide sequence ID" value="XM_033593708.1"/>
</dbReference>
<dbReference type="EMBL" id="ML978989">
    <property type="protein sequence ID" value="KAF1924871.1"/>
    <property type="molecule type" value="Genomic_DNA"/>
</dbReference>
<evidence type="ECO:0000313" key="2">
    <source>
        <dbReference type="Proteomes" id="UP000800082"/>
    </source>
</evidence>
<proteinExistence type="predicted"/>
<keyword evidence="2" id="KW-1185">Reference proteome</keyword>
<dbReference type="AlphaFoldDB" id="A0A6A5R9I1"/>
<organism evidence="1 2">
    <name type="scientific">Didymella exigua CBS 183.55</name>
    <dbReference type="NCBI Taxonomy" id="1150837"/>
    <lineage>
        <taxon>Eukaryota</taxon>
        <taxon>Fungi</taxon>
        <taxon>Dikarya</taxon>
        <taxon>Ascomycota</taxon>
        <taxon>Pezizomycotina</taxon>
        <taxon>Dothideomycetes</taxon>
        <taxon>Pleosporomycetidae</taxon>
        <taxon>Pleosporales</taxon>
        <taxon>Pleosporineae</taxon>
        <taxon>Didymellaceae</taxon>
        <taxon>Didymella</taxon>
    </lineage>
</organism>
<reference evidence="1" key="1">
    <citation type="journal article" date="2020" name="Stud. Mycol.">
        <title>101 Dothideomycetes genomes: a test case for predicting lifestyles and emergence of pathogens.</title>
        <authorList>
            <person name="Haridas S."/>
            <person name="Albert R."/>
            <person name="Binder M."/>
            <person name="Bloem J."/>
            <person name="Labutti K."/>
            <person name="Salamov A."/>
            <person name="Andreopoulos B."/>
            <person name="Baker S."/>
            <person name="Barry K."/>
            <person name="Bills G."/>
            <person name="Bluhm B."/>
            <person name="Cannon C."/>
            <person name="Castanera R."/>
            <person name="Culley D."/>
            <person name="Daum C."/>
            <person name="Ezra D."/>
            <person name="Gonzalez J."/>
            <person name="Henrissat B."/>
            <person name="Kuo A."/>
            <person name="Liang C."/>
            <person name="Lipzen A."/>
            <person name="Lutzoni F."/>
            <person name="Magnuson J."/>
            <person name="Mondo S."/>
            <person name="Nolan M."/>
            <person name="Ohm R."/>
            <person name="Pangilinan J."/>
            <person name="Park H.-J."/>
            <person name="Ramirez L."/>
            <person name="Alfaro M."/>
            <person name="Sun H."/>
            <person name="Tritt A."/>
            <person name="Yoshinaga Y."/>
            <person name="Zwiers L.-H."/>
            <person name="Turgeon B."/>
            <person name="Goodwin S."/>
            <person name="Spatafora J."/>
            <person name="Crous P."/>
            <person name="Grigoriev I."/>
        </authorList>
    </citation>
    <scope>NUCLEOTIDE SEQUENCE</scope>
    <source>
        <strain evidence="1">CBS 183.55</strain>
    </source>
</reference>
<dbReference type="Proteomes" id="UP000800082">
    <property type="component" value="Unassembled WGS sequence"/>
</dbReference>
<name>A0A6A5R9I1_9PLEO</name>
<dbReference type="GeneID" id="54351376"/>